<feature type="domain" description="NAD-dependent epimerase/dehydratase" evidence="1">
    <location>
        <begin position="5"/>
        <end position="73"/>
    </location>
</feature>
<dbReference type="PANTHER" id="PTHR48079">
    <property type="entry name" value="PROTEIN YEEZ"/>
    <property type="match status" value="1"/>
</dbReference>
<dbReference type="PANTHER" id="PTHR48079:SF6">
    <property type="entry name" value="NAD(P)-BINDING DOMAIN-CONTAINING PROTEIN-RELATED"/>
    <property type="match status" value="1"/>
</dbReference>
<dbReference type="InterPro" id="IPR001509">
    <property type="entry name" value="Epimerase_deHydtase"/>
</dbReference>
<comment type="caution">
    <text evidence="2">The sequence shown here is derived from an EMBL/GenBank/DDBJ whole genome shotgun (WGS) entry which is preliminary data.</text>
</comment>
<evidence type="ECO:0000313" key="3">
    <source>
        <dbReference type="Proteomes" id="UP000602284"/>
    </source>
</evidence>
<accession>A0ABS1J709</accession>
<gene>
    <name evidence="2" type="ORF">JJB07_04990</name>
</gene>
<dbReference type="Pfam" id="PF01370">
    <property type="entry name" value="Epimerase"/>
    <property type="match status" value="1"/>
</dbReference>
<dbReference type="InterPro" id="IPR051783">
    <property type="entry name" value="NAD(P)-dependent_oxidoreduct"/>
</dbReference>
<reference evidence="2 3" key="1">
    <citation type="submission" date="2021-01" db="EMBL/GenBank/DDBJ databases">
        <title>Tumebacillus sp. strain ITR2 16S ribosomal RNA gene Genome sequencing and assembly.</title>
        <authorList>
            <person name="Kang M."/>
        </authorList>
    </citation>
    <scope>NUCLEOTIDE SEQUENCE [LARGE SCALE GENOMIC DNA]</scope>
    <source>
        <strain evidence="2 3">ITR2</strain>
    </source>
</reference>
<keyword evidence="3" id="KW-1185">Reference proteome</keyword>
<protein>
    <submittedName>
        <fullName evidence="2">NAD-dependent epimerase/dehydratase family protein</fullName>
    </submittedName>
</protein>
<name>A0ABS1J709_9BACL</name>
<dbReference type="EMBL" id="JAEQNB010000001">
    <property type="protein sequence ID" value="MBL0386002.1"/>
    <property type="molecule type" value="Genomic_DNA"/>
</dbReference>
<dbReference type="Gene3D" id="3.40.50.720">
    <property type="entry name" value="NAD(P)-binding Rossmann-like Domain"/>
    <property type="match status" value="1"/>
</dbReference>
<sequence length="290" mass="31700">MKKTALVLGGTRFFGKHLVESLLEQGIDVTVATRGQSEDSFGDRVTRLTVDRLDRDSLASALEGKSYDLVYDQICYGPTDAQNAVDVLSGKVGRYVFTSTLSVYDATGEIWSESGFAPCTYDIKYGPYTEFSYTEGKRLAEAVFFQKADFPVVAVRIPIVVGLDDYTRRLHFHVEHVAQEVAFEMPNLDAEMNFITSQEAGNFIAWCGTADIKGPVNACANGTIAMRDLLALIEETTGKKALVQAGAEGSPYGVPTTWAMNTAKAQNAGYTFTNLNDWLPQLVRDLAAGK</sequence>
<dbReference type="Proteomes" id="UP000602284">
    <property type="component" value="Unassembled WGS sequence"/>
</dbReference>
<dbReference type="RefSeq" id="WP_201631688.1">
    <property type="nucleotide sequence ID" value="NZ_JAEQNB010000001.1"/>
</dbReference>
<proteinExistence type="predicted"/>
<evidence type="ECO:0000313" key="2">
    <source>
        <dbReference type="EMBL" id="MBL0386002.1"/>
    </source>
</evidence>
<organism evidence="2 3">
    <name type="scientific">Tumebacillus amylolyticus</name>
    <dbReference type="NCBI Taxonomy" id="2801339"/>
    <lineage>
        <taxon>Bacteria</taxon>
        <taxon>Bacillati</taxon>
        <taxon>Bacillota</taxon>
        <taxon>Bacilli</taxon>
        <taxon>Bacillales</taxon>
        <taxon>Alicyclobacillaceae</taxon>
        <taxon>Tumebacillus</taxon>
    </lineage>
</organism>
<evidence type="ECO:0000259" key="1">
    <source>
        <dbReference type="Pfam" id="PF01370"/>
    </source>
</evidence>
<dbReference type="InterPro" id="IPR036291">
    <property type="entry name" value="NAD(P)-bd_dom_sf"/>
</dbReference>
<dbReference type="SUPFAM" id="SSF51735">
    <property type="entry name" value="NAD(P)-binding Rossmann-fold domains"/>
    <property type="match status" value="1"/>
</dbReference>